<keyword evidence="1" id="KW-0812">Transmembrane</keyword>
<sequence length="1035" mass="111860">MIITNEYSPPREQYDFPLKVGEVWTNSYTNTVTWAGQSDYFTIPDDTVNQASSGHAVVSYGNPNVPYGSGCAGSYNVTSYDSNGTPDGFQWWCPAVGNDAWRHITIEMGLEIDFKLKSHTPQTRSLNLDVELDSPAWIPDAPLGAWVNVTDSSGSAVSGQALEWRYEASGDSNSLTTAANGSAYIEFNTGNATDPSPTNFDWASHGIIAWVASSKKVGVDTLTLDDSIILLDYRPNGQGVSVERTRDGTSVILNSAVGFNAVPGDSLVFSIPVENLGIFAGPVTELEVTGPDGTTSRSTVSEIPALGTGWVQATWNVPSNQAIGTVTISFEVDPDGAMAGDLNQSNDVDTFDMFIGSLPTADLIQPPATKTLTNIHFDARNSADLDGGMPVCTFVVETSIATNETFEEDDCLLENMSWSDDGMYRVWLTVTDDENDQDSTFIDVEILNRAPWVNVTAQYSVLSIPVESSVLFFATDSGDLDTLNNEAPVDFLWQLPTRSDGQPYACESGVQVSPTCEVTPMEEGIFTAEVMVQDDDGAVTTGDFNLVVTNIAPSDATMTMWDGDVEMTDDRIPAIWEVNEDQVVTLKGTVHDSLNDMASLSWGWQPDRDIDPNWYVETIGETSNINVSWTESGTHVIAMEVLDDDGESSNVVNGWVDVRNVPPEVQQFDNQMPLGEDREFSLVGSYTDTPSDMETLQVCWDVDFEVDLDQNGDAQDDCDFVGASITHHWALPGNKTIRFHVTDNDGDSAFALVNITVVNLRPQAAVSVGKDSVLVGEEWVVWTNDTTDSESDMDQLIYSWDLDIFVDADDDGDPTNDLDMITANGEPLRYAFTTEGVKNIRLTVSDESATSSVDIVVTVEPDPVGVLGWIDSNTAGVSNVVVLLGLVLVALLVILGISMARRKGGRSGDEWLSGGPLYEDPSPTVAPPTYAFEPVPEGSPPALMSESPAEGVGDIDAQAGQLLASEPVLEDPPTQTVQVLTPIADLLVSEPAGPPVPATGLPEGWTMEQWNHYGAQWLIDNEPTSASTDTLDWDL</sequence>
<evidence type="ECO:0000256" key="1">
    <source>
        <dbReference type="SAM" id="Phobius"/>
    </source>
</evidence>
<evidence type="ECO:0000313" key="2">
    <source>
        <dbReference type="EMBL" id="AIF19773.1"/>
    </source>
</evidence>
<proteinExistence type="predicted"/>
<reference evidence="2" key="1">
    <citation type="journal article" date="2014" name="Genome Biol. Evol.">
        <title>Pangenome evidence for extensive interdomain horizontal transfer affecting lineage core and shell genes in uncultured planktonic thaumarchaeota and euryarchaeota.</title>
        <authorList>
            <person name="Deschamps P."/>
            <person name="Zivanovic Y."/>
            <person name="Moreira D."/>
            <person name="Rodriguez-Valera F."/>
            <person name="Lopez-Garcia P."/>
        </authorList>
    </citation>
    <scope>NUCLEOTIDE SEQUENCE</scope>
</reference>
<name>A0A075I164_9EURY</name>
<accession>A0A075I164</accession>
<dbReference type="AlphaFoldDB" id="A0A075I164"/>
<feature type="transmembrane region" description="Helical" evidence="1">
    <location>
        <begin position="880"/>
        <end position="900"/>
    </location>
</feature>
<dbReference type="InterPro" id="IPR035986">
    <property type="entry name" value="PKD_dom_sf"/>
</dbReference>
<dbReference type="InterPro" id="IPR013783">
    <property type="entry name" value="Ig-like_fold"/>
</dbReference>
<keyword evidence="1" id="KW-1133">Transmembrane helix</keyword>
<dbReference type="Gene3D" id="2.60.40.10">
    <property type="entry name" value="Immunoglobulins"/>
    <property type="match status" value="2"/>
</dbReference>
<organism evidence="2">
    <name type="scientific">uncultured marine group II/III euryarchaeote KM3_87_G01</name>
    <dbReference type="NCBI Taxonomy" id="1456533"/>
    <lineage>
        <taxon>Archaea</taxon>
        <taxon>Methanobacteriati</taxon>
        <taxon>Methanobacteriota</taxon>
        <taxon>environmental samples</taxon>
    </lineage>
</organism>
<dbReference type="EMBL" id="KF901147">
    <property type="protein sequence ID" value="AIF19773.1"/>
    <property type="molecule type" value="Genomic_DNA"/>
</dbReference>
<evidence type="ECO:0008006" key="3">
    <source>
        <dbReference type="Google" id="ProtNLM"/>
    </source>
</evidence>
<keyword evidence="1" id="KW-0472">Membrane</keyword>
<dbReference type="SUPFAM" id="SSF49299">
    <property type="entry name" value="PKD domain"/>
    <property type="match status" value="1"/>
</dbReference>
<protein>
    <recommendedName>
        <fullName evidence="3">CARDB domain-containing protein</fullName>
    </recommendedName>
</protein>